<dbReference type="SUPFAM" id="SSF58038">
    <property type="entry name" value="SNARE fusion complex"/>
    <property type="match status" value="2"/>
</dbReference>
<evidence type="ECO:0000256" key="7">
    <source>
        <dbReference type="RuleBase" id="RU003496"/>
    </source>
</evidence>
<dbReference type="PANTHER" id="PTHR19305">
    <property type="entry name" value="SYNAPTOSOMAL ASSOCIATED PROTEIN"/>
    <property type="match status" value="1"/>
</dbReference>
<evidence type="ECO:0000256" key="2">
    <source>
        <dbReference type="ARBA" id="ARBA00022599"/>
    </source>
</evidence>
<dbReference type="CDD" id="cd15889">
    <property type="entry name" value="SNARE_SNAP25N_23N"/>
    <property type="match status" value="1"/>
</dbReference>
<evidence type="ECO:0000256" key="8">
    <source>
        <dbReference type="SAM" id="Coils"/>
    </source>
</evidence>
<dbReference type="HOGENOM" id="CLU_096939_0_0_1"/>
<proteinExistence type="inferred from homology"/>
<sequence>ATMDEDSYNVQIKANQLTDESLEATRRMRNMVVETQATGANTLVMLNEQGEQLNTIEHNLDHINEDMKEADKYIRQMSKCCGLCICPCNKMKSSDNKGAYKPAVWGSISKEKVVSEQPGKAGQQGQPQASGPFIKRITDDDREDEMEENLQEIGDIIGNLKGMALNMGNELDQQNTQLERLNEKAELNTSRINQSNQNATKLLKQG</sequence>
<dbReference type="Gene3D" id="1.20.5.110">
    <property type="match status" value="2"/>
</dbReference>
<dbReference type="InterPro" id="IPR000928">
    <property type="entry name" value="SNAP-25_dom"/>
</dbReference>
<keyword evidence="2" id="KW-0771">Synaptosome</keyword>
<dbReference type="FunFam" id="1.20.5.110:FF:000018">
    <property type="entry name" value="Synaptosomal-associated protein"/>
    <property type="match status" value="1"/>
</dbReference>
<comment type="similarity">
    <text evidence="1 7">Belongs to the SNAP-25 family.</text>
</comment>
<dbReference type="AlphaFoldDB" id="S4RTL6"/>
<reference evidence="11" key="1">
    <citation type="submission" date="2025-08" db="UniProtKB">
        <authorList>
            <consortium name="Ensembl"/>
        </authorList>
    </citation>
    <scope>IDENTIFICATION</scope>
</reference>
<dbReference type="Pfam" id="PF00835">
    <property type="entry name" value="SNAP-25"/>
    <property type="match status" value="1"/>
</dbReference>
<dbReference type="GO" id="GO:0005484">
    <property type="term" value="F:SNAP receptor activity"/>
    <property type="evidence" value="ECO:0007669"/>
    <property type="project" value="TreeGrafter"/>
</dbReference>
<keyword evidence="3" id="KW-0677">Repeat</keyword>
<dbReference type="InterPro" id="IPR000727">
    <property type="entry name" value="T_SNARE_dom"/>
</dbReference>
<dbReference type="GO" id="GO:0019905">
    <property type="term" value="F:syntaxin binding"/>
    <property type="evidence" value="ECO:0007669"/>
    <property type="project" value="TreeGrafter"/>
</dbReference>
<feature type="domain" description="T-SNARE coiled-coil homology" evidence="10">
    <location>
        <begin position="15"/>
        <end position="77"/>
    </location>
</feature>
<evidence type="ECO:0000256" key="3">
    <source>
        <dbReference type="ARBA" id="ARBA00022737"/>
    </source>
</evidence>
<accession>S4RTL6</accession>
<dbReference type="PROSITE" id="PS50192">
    <property type="entry name" value="T_SNARE"/>
    <property type="match status" value="2"/>
</dbReference>
<evidence type="ECO:0000256" key="9">
    <source>
        <dbReference type="SAM" id="MobiDB-lite"/>
    </source>
</evidence>
<evidence type="ECO:0000256" key="4">
    <source>
        <dbReference type="ARBA" id="ARBA00023018"/>
    </source>
</evidence>
<dbReference type="Ensembl" id="ENSPMAT00000008594.1">
    <property type="protein sequence ID" value="ENSPMAP00000008556.1"/>
    <property type="gene ID" value="ENSPMAG00000007764.1"/>
</dbReference>
<comment type="subcellular location">
    <subcellularLocation>
        <location evidence="6">Synapse</location>
        <location evidence="6">Synaptosome</location>
    </subcellularLocation>
</comment>
<feature type="region of interest" description="Disordered" evidence="9">
    <location>
        <begin position="115"/>
        <end position="134"/>
    </location>
</feature>
<dbReference type="STRING" id="7757.ENSPMAP00000008556"/>
<keyword evidence="5 8" id="KW-0175">Coiled coil</keyword>
<organism evidence="11">
    <name type="scientific">Petromyzon marinus</name>
    <name type="common">Sea lamprey</name>
    <dbReference type="NCBI Taxonomy" id="7757"/>
    <lineage>
        <taxon>Eukaryota</taxon>
        <taxon>Metazoa</taxon>
        <taxon>Chordata</taxon>
        <taxon>Craniata</taxon>
        <taxon>Vertebrata</taxon>
        <taxon>Cyclostomata</taxon>
        <taxon>Hyperoartia</taxon>
        <taxon>Petromyzontiformes</taxon>
        <taxon>Petromyzontidae</taxon>
        <taxon>Petromyzon</taxon>
    </lineage>
</organism>
<dbReference type="PANTHER" id="PTHR19305:SF4">
    <property type="entry name" value="SYNAPTOSOMAL-ASSOCIATED PROTEIN 23"/>
    <property type="match status" value="1"/>
</dbReference>
<dbReference type="GO" id="GO:0031201">
    <property type="term" value="C:SNARE complex"/>
    <property type="evidence" value="ECO:0007669"/>
    <property type="project" value="TreeGrafter"/>
</dbReference>
<dbReference type="GeneTree" id="ENSGT00950000182843"/>
<dbReference type="GO" id="GO:0043005">
    <property type="term" value="C:neuron projection"/>
    <property type="evidence" value="ECO:0007669"/>
    <property type="project" value="UniProtKB-KW"/>
</dbReference>
<dbReference type="SMART" id="SM00397">
    <property type="entry name" value="t_SNARE"/>
    <property type="match status" value="2"/>
</dbReference>
<evidence type="ECO:0000256" key="5">
    <source>
        <dbReference type="ARBA" id="ARBA00023054"/>
    </source>
</evidence>
<keyword evidence="4" id="KW-0770">Synapse</keyword>
<feature type="compositionally biased region" description="Low complexity" evidence="9">
    <location>
        <begin position="117"/>
        <end position="132"/>
    </location>
</feature>
<dbReference type="GO" id="GO:0016082">
    <property type="term" value="P:synaptic vesicle priming"/>
    <property type="evidence" value="ECO:0007669"/>
    <property type="project" value="TreeGrafter"/>
</dbReference>
<feature type="coiled-coil region" evidence="8">
    <location>
        <begin position="164"/>
        <end position="198"/>
    </location>
</feature>
<name>S4RTL6_PETMA</name>
<dbReference type="GO" id="GO:0005886">
    <property type="term" value="C:plasma membrane"/>
    <property type="evidence" value="ECO:0007669"/>
    <property type="project" value="TreeGrafter"/>
</dbReference>
<evidence type="ECO:0000313" key="11">
    <source>
        <dbReference type="Ensembl" id="ENSPMAP00000008556.1"/>
    </source>
</evidence>
<protein>
    <recommendedName>
        <fullName evidence="7">Synaptosomal-associated protein</fullName>
    </recommendedName>
</protein>
<reference evidence="11" key="2">
    <citation type="submission" date="2025-09" db="UniProtKB">
        <authorList>
            <consortium name="Ensembl"/>
        </authorList>
    </citation>
    <scope>IDENTIFICATION</scope>
</reference>
<dbReference type="GO" id="GO:0098793">
    <property type="term" value="C:presynapse"/>
    <property type="evidence" value="ECO:0007669"/>
    <property type="project" value="GOC"/>
</dbReference>
<evidence type="ECO:0000256" key="1">
    <source>
        <dbReference type="ARBA" id="ARBA00009480"/>
    </source>
</evidence>
<evidence type="ECO:0000259" key="10">
    <source>
        <dbReference type="PROSITE" id="PS50192"/>
    </source>
</evidence>
<feature type="domain" description="T-SNARE coiled-coil homology" evidence="10">
    <location>
        <begin position="140"/>
        <end position="202"/>
    </location>
</feature>
<dbReference type="GO" id="GO:0031629">
    <property type="term" value="P:synaptic vesicle fusion to presynaptic active zone membrane"/>
    <property type="evidence" value="ECO:0007669"/>
    <property type="project" value="TreeGrafter"/>
</dbReference>
<evidence type="ECO:0000256" key="6">
    <source>
        <dbReference type="ARBA" id="ARBA00034102"/>
    </source>
</evidence>